<reference evidence="7 8" key="1">
    <citation type="submission" date="2017-01" db="EMBL/GenBank/DDBJ databases">
        <authorList>
            <person name="Varghese N."/>
            <person name="Submissions S."/>
        </authorList>
    </citation>
    <scope>NUCLEOTIDE SEQUENCE [LARGE SCALE GENOMIC DNA]</scope>
    <source>
        <strain evidence="7 8">RUG2-6</strain>
    </source>
</reference>
<dbReference type="GO" id="GO:0016829">
    <property type="term" value="F:lyase activity"/>
    <property type="evidence" value="ECO:0007669"/>
    <property type="project" value="UniProtKB-KW"/>
</dbReference>
<dbReference type="PANTHER" id="PTHR32308:SF0">
    <property type="entry name" value="HPCH_HPAI ALDOLASE_CITRATE LYASE DOMAIN-CONTAINING PROTEIN"/>
    <property type="match status" value="1"/>
</dbReference>
<keyword evidence="3 5" id="KW-0460">Magnesium</keyword>
<dbReference type="InterPro" id="IPR005000">
    <property type="entry name" value="Aldolase/citrate-lyase_domain"/>
</dbReference>
<dbReference type="GO" id="GO:0000287">
    <property type="term" value="F:magnesium ion binding"/>
    <property type="evidence" value="ECO:0007669"/>
    <property type="project" value="TreeGrafter"/>
</dbReference>
<keyword evidence="2 5" id="KW-0479">Metal-binding</keyword>
<name>A0A9X8RB12_9BACI</name>
<accession>A0A9X8RB12</accession>
<feature type="binding site" evidence="4">
    <location>
        <position position="126"/>
    </location>
    <ligand>
        <name>substrate</name>
    </ligand>
</feature>
<evidence type="ECO:0000313" key="8">
    <source>
        <dbReference type="Proteomes" id="UP000185829"/>
    </source>
</evidence>
<dbReference type="RefSeq" id="WP_179086107.1">
    <property type="nucleotide sequence ID" value="NZ_FTMX01000005.1"/>
</dbReference>
<comment type="caution">
    <text evidence="7">The sequence shown here is derived from an EMBL/GenBank/DDBJ whole genome shotgun (WGS) entry which is preliminary data.</text>
</comment>
<dbReference type="InterPro" id="IPR011206">
    <property type="entry name" value="Citrate_lyase_beta/mcl1/mcl2"/>
</dbReference>
<proteinExistence type="predicted"/>
<organism evidence="7 8">
    <name type="scientific">Peribacillus simplex</name>
    <dbReference type="NCBI Taxonomy" id="1478"/>
    <lineage>
        <taxon>Bacteria</taxon>
        <taxon>Bacillati</taxon>
        <taxon>Bacillota</taxon>
        <taxon>Bacilli</taxon>
        <taxon>Bacillales</taxon>
        <taxon>Bacillaceae</taxon>
        <taxon>Peribacillus</taxon>
    </lineage>
</organism>
<dbReference type="InterPro" id="IPR015813">
    <property type="entry name" value="Pyrv/PenolPyrv_kinase-like_dom"/>
</dbReference>
<evidence type="ECO:0000256" key="1">
    <source>
        <dbReference type="ARBA" id="ARBA00001946"/>
    </source>
</evidence>
<protein>
    <submittedName>
        <fullName evidence="7">Citrate lyase subunit beta / citryl-CoA lyase</fullName>
    </submittedName>
</protein>
<dbReference type="Gene3D" id="3.20.20.60">
    <property type="entry name" value="Phosphoenolpyruvate-binding domains"/>
    <property type="match status" value="1"/>
</dbReference>
<dbReference type="InterPro" id="IPR040442">
    <property type="entry name" value="Pyrv_kinase-like_dom_sf"/>
</dbReference>
<feature type="binding site" evidence="5">
    <location>
        <position position="126"/>
    </location>
    <ligand>
        <name>Mg(2+)</name>
        <dbReference type="ChEBI" id="CHEBI:18420"/>
    </ligand>
</feature>
<comment type="cofactor">
    <cofactor evidence="1">
        <name>Mg(2+)</name>
        <dbReference type="ChEBI" id="CHEBI:18420"/>
    </cofactor>
</comment>
<dbReference type="Proteomes" id="UP000185829">
    <property type="component" value="Unassembled WGS sequence"/>
</dbReference>
<keyword evidence="7" id="KW-0456">Lyase</keyword>
<evidence type="ECO:0000256" key="5">
    <source>
        <dbReference type="PIRSR" id="PIRSR015582-2"/>
    </source>
</evidence>
<feature type="binding site" evidence="4">
    <location>
        <position position="63"/>
    </location>
    <ligand>
        <name>substrate</name>
    </ligand>
</feature>
<evidence type="ECO:0000256" key="3">
    <source>
        <dbReference type="ARBA" id="ARBA00022842"/>
    </source>
</evidence>
<gene>
    <name evidence="7" type="ORF">SAMN05878482_105104</name>
</gene>
<dbReference type="SUPFAM" id="SSF51621">
    <property type="entry name" value="Phosphoenolpyruvate/pyruvate domain"/>
    <property type="match status" value="1"/>
</dbReference>
<dbReference type="GO" id="GO:0006107">
    <property type="term" value="P:oxaloacetate metabolic process"/>
    <property type="evidence" value="ECO:0007669"/>
    <property type="project" value="TreeGrafter"/>
</dbReference>
<feature type="binding site" evidence="5">
    <location>
        <position position="153"/>
    </location>
    <ligand>
        <name>Mg(2+)</name>
        <dbReference type="ChEBI" id="CHEBI:18420"/>
    </ligand>
</feature>
<evidence type="ECO:0000256" key="4">
    <source>
        <dbReference type="PIRSR" id="PIRSR015582-1"/>
    </source>
</evidence>
<sequence length="287" mass="32422">MIPRTWMFIPGSDEKKLKKVQQLCADVFIYDLEDAVSPEGKKDARALVRKYIKANQEKENFIRINGFHTPYFYDDLLDLIDSGLTGIVLPKAETKEEIMSLDHILVERESKRNLNKGQIKIVPLIESALGLYNSYEIASASQRVQQLAFGSMDYAFDIKAIITKDAHELLYARSHLVVTSRAAGVGPPIDTVYVDIKNHKGFLAETQLVKELGFQGKLIIHPDQVDLVNQVFAPNPEEIEEAERIVRAFEQALAKGEGVLQLEGKMIDLPIVERAKRTLQSVNLYQL</sequence>
<dbReference type="Pfam" id="PF03328">
    <property type="entry name" value="HpcH_HpaI"/>
    <property type="match status" value="1"/>
</dbReference>
<evidence type="ECO:0000259" key="6">
    <source>
        <dbReference type="Pfam" id="PF03328"/>
    </source>
</evidence>
<evidence type="ECO:0000256" key="2">
    <source>
        <dbReference type="ARBA" id="ARBA00022723"/>
    </source>
</evidence>
<evidence type="ECO:0000313" key="7">
    <source>
        <dbReference type="EMBL" id="SIR70325.1"/>
    </source>
</evidence>
<dbReference type="PIRSF" id="PIRSF015582">
    <property type="entry name" value="Cit_lyase_B"/>
    <property type="match status" value="1"/>
</dbReference>
<dbReference type="PANTHER" id="PTHR32308">
    <property type="entry name" value="LYASE BETA SUBUNIT, PUTATIVE (AFU_ORTHOLOGUE AFUA_4G13030)-RELATED"/>
    <property type="match status" value="1"/>
</dbReference>
<feature type="domain" description="HpcH/HpaI aldolase/citrate lyase" evidence="6">
    <location>
        <begin position="4"/>
        <end position="222"/>
    </location>
</feature>
<dbReference type="EMBL" id="FTMX01000005">
    <property type="protein sequence ID" value="SIR70325.1"/>
    <property type="molecule type" value="Genomic_DNA"/>
</dbReference>
<dbReference type="AlphaFoldDB" id="A0A9X8RB12"/>